<dbReference type="EMBL" id="JAYFUM010000013">
    <property type="protein sequence ID" value="MEA5139914.1"/>
    <property type="molecule type" value="Genomic_DNA"/>
</dbReference>
<protein>
    <submittedName>
        <fullName evidence="3">T9SS type A sorting domain-containing protein</fullName>
    </submittedName>
</protein>
<dbReference type="PANTHER" id="PTHR42754">
    <property type="entry name" value="ENDOGLUCANASE"/>
    <property type="match status" value="1"/>
</dbReference>
<feature type="domain" description="Secretion system C-terminal sorting" evidence="2">
    <location>
        <begin position="2151"/>
        <end position="2218"/>
    </location>
</feature>
<organism evidence="3 4">
    <name type="scientific">Arcicella rigui</name>
    <dbReference type="NCBI Taxonomy" id="797020"/>
    <lineage>
        <taxon>Bacteria</taxon>
        <taxon>Pseudomonadati</taxon>
        <taxon>Bacteroidota</taxon>
        <taxon>Cytophagia</taxon>
        <taxon>Cytophagales</taxon>
        <taxon>Flectobacillaceae</taxon>
        <taxon>Arcicella</taxon>
    </lineage>
</organism>
<sequence>MKTRLFLSLMLVLCYVLSVMAKPNIEYNNASRGSLRKADISMKITLSKTSNLSLDISNQANNKNNWSNSLTYSKELFSRMKSFFADEKIIYAEYFIDKDPGFGKGTSLPITASTSINNHNFTVALPASVSEGFHFITIRYKDALGRWSVSAVRPFYKDKIEQSTSTLSNIVYAEYFIDKDPGFGKGSSIALTSGTEISNHSFAAVLPSTLEDGFHFITIRYKDALGRWGVSSSVRPFYKDKTTQGTALSNIVYAEYFIDKAPGFGKGKSITIKGGQTLENLNFGVNLNALGLPLGNHFIQLRAKDANGIWGTVATKNFVLTNEIVKMVTLPSVSCTLNKIDVPYIVEGTFGSNNVFTVELSDTSGLFQESPIQLGSLTSTKSATIRVDLPADLTGNNYKVRIVSTNPVRISDPQSLILKPSQPTIGVSNSLVCQGTSAVLTATGCTGTVTWTGNLTGSSVTVTPSKTSTYKALCTVNGCKSDSSTVVTIAITPKPTTPVAKSNNSSICQGTSAVLTATGCSGTVNWTGNLTGSSVTVTPSKTSTYKALCTVNGCKSDSSTAVTITVTPKPTTPVAKSNNSSICQGTSAVLTATGCAGTVIWTGNLTGSSVTVTPSKTSTYKALCTVNGCKSDSSTAVTITVTPKTTTPVAKSNNSSLCQGTSAVLSATGCTGTVSWTGNLTGSSVTVTPSKTSTYKALCTVNGCKSDSSTAVTITVTPKPTTPVAKSNNSSICQGTSAVLTATGCTGTVSWTGNLTGSSVTVTPTKTSTYKAICIVNSCKSDSSSAVTITVTPNPTTPVAKSNNSSICQGTSAVLTATGCSGTVSWTGNLTGSSVTVTPSKTITYKALCTVNGCKSDSSTAVTIIVTPKPSTPVAKSNNSSVCQGTSAVLTATGCTGTVSWTGNLTGSSVTVTPIKTTSYKALCTVNGCKSDSSTAVTITVTPKPTTPVAKSNNSSVCQGTSAVLTATGCAGTVSWTGNLTGSSVTVTPSKTSTYKALCTVNGCKSDSSTAVTITVTPKPATPVAKSNNSSVCLGTSAVLTATGCTGTVSWTGNLTGSSVTVTPSKTSTYKALCTVNGCKSDSSTAVTITVNPKPTTPVAKSNNSSICQGTSAVLTATGCTGAVSWTGNLTGSSVTVTPSKTSTYKALCTVNGCKSDSSTAVTITVLPKPTTPVAKSNNSSVCQGTSAVLTATGCTGTVTWTGNLTGSSVTVTPSKTSTYKALCTVNGCKSDSSTAVTITVNPKPTTPVAKSNNSSVCQGTSAVLTATGCAGTVSWTGNLTGSSVTVTPSKTSTYKALCTVNGCKSDSSTAVTITVTPKPATPVAKSNNSSVCLGTSAVLTATGCTGTVSWTGNLTGSSVTVTPSKTSTYKALCTVNGCKSDSSTAVTITVNPKPTTPVAKSNNSSICQGTSAVLTATGCTGAVSWTGNLTGSSVIVTPSKTSTYKALCTVNGCKSDSSTAVTITVLPKPTTPVAKSNNSSICQGTSAVLTATGCTGTVTWTGNLTGSSVTVTPSKTSTYKALCMLNGCKSDSSTAVTITVTPKPTAPSLASNNSSVCLGTSVILSATGCTGVVSWTGGLTGSSVTVTPTKTSTYKALCTVNGCNSDSSLATVITVTSKPVTPIISLKTDNPNAILTQWNKTLGGSNIDYFTTATATQDGGYLLGGFSISNKSGDKSEDSRGDYDYWIVKINSNGNKVWDKTFGGIGYDRLVGIVSTDDGGFLLAGYSNSLMGGDKSVHNIRAGYTDYWIIKIDSNGNKIWDKIFGGNSDDKLAAIIKTQDGGFLLGGSSYSMNSGDKSEPQVSNSYPDYWIIKINANGSKVWDKTLGGDNDDQLTCLSLSGDGGYILGGASYSGISGDKSEVNRGGNNKYSDYWIVKVNSAGKKIWDKTFGGSGSDQINSIAITNDGGYLLGGRSLSTNDGDKSAINNGISDSWLVKVNSIGVKIWDKIYGGDFRDENLIIISVKDGFILGGISNSAIGGDKTEANKGGDDYWVLKINSDGVKIWDKTFGGSNTDYLKSVIANSNGGFLLIGYSSSGVSGDKSEDSKGQDDYWIVKIKETTNNVTTLTATGCSGTVTWSNGATGTSITVSPTVATTYTATCTVNGCISAASNAIKVSPEVLTTGTTSPIQAAKTVREETVQTEPSLGFKVFPNPATNEINIETDLEGESTFQLYNSIGQKVLETNFVKKTKISISDIGRGNHFYLIQNQELRSTGKILLE</sequence>
<feature type="chain" id="PRO_5046433628" evidence="1">
    <location>
        <begin position="22"/>
        <end position="2221"/>
    </location>
</feature>
<feature type="signal peptide" evidence="1">
    <location>
        <begin position="1"/>
        <end position="21"/>
    </location>
</feature>
<name>A0ABU5QC20_9BACT</name>
<dbReference type="Proteomes" id="UP001302949">
    <property type="component" value="Unassembled WGS sequence"/>
</dbReference>
<dbReference type="Pfam" id="PF18962">
    <property type="entry name" value="Por_Secre_tail"/>
    <property type="match status" value="1"/>
</dbReference>
<accession>A0ABU5QC20</accession>
<comment type="caution">
    <text evidence="3">The sequence shown here is derived from an EMBL/GenBank/DDBJ whole genome shotgun (WGS) entry which is preliminary data.</text>
</comment>
<dbReference type="InterPro" id="IPR026444">
    <property type="entry name" value="Secre_tail"/>
</dbReference>
<dbReference type="RefSeq" id="WP_323297073.1">
    <property type="nucleotide sequence ID" value="NZ_JAYFUM010000013.1"/>
</dbReference>
<gene>
    <name evidence="3" type="ORF">VB248_12250</name>
</gene>
<proteinExistence type="predicted"/>
<keyword evidence="4" id="KW-1185">Reference proteome</keyword>
<reference evidence="3 4" key="1">
    <citation type="submission" date="2023-12" db="EMBL/GenBank/DDBJ databases">
        <title>Novel species of the genus Arcicella isolated from rivers.</title>
        <authorList>
            <person name="Lu H."/>
        </authorList>
    </citation>
    <scope>NUCLEOTIDE SEQUENCE [LARGE SCALE GENOMIC DNA]</scope>
    <source>
        <strain evidence="3 4">KCTC 23307</strain>
    </source>
</reference>
<evidence type="ECO:0000313" key="4">
    <source>
        <dbReference type="Proteomes" id="UP001302949"/>
    </source>
</evidence>
<evidence type="ECO:0000256" key="1">
    <source>
        <dbReference type="SAM" id="SignalP"/>
    </source>
</evidence>
<evidence type="ECO:0000259" key="2">
    <source>
        <dbReference type="Pfam" id="PF18962"/>
    </source>
</evidence>
<dbReference type="PANTHER" id="PTHR42754:SF1">
    <property type="entry name" value="LIPOPROTEIN"/>
    <property type="match status" value="1"/>
</dbReference>
<keyword evidence="1" id="KW-0732">Signal</keyword>
<evidence type="ECO:0000313" key="3">
    <source>
        <dbReference type="EMBL" id="MEA5139914.1"/>
    </source>
</evidence>
<dbReference type="NCBIfam" id="TIGR04183">
    <property type="entry name" value="Por_Secre_tail"/>
    <property type="match status" value="1"/>
</dbReference>